<dbReference type="Proteomes" id="UP000619293">
    <property type="component" value="Unassembled WGS sequence"/>
</dbReference>
<dbReference type="EMBL" id="BONG01000021">
    <property type="protein sequence ID" value="GIF90265.1"/>
    <property type="molecule type" value="Genomic_DNA"/>
</dbReference>
<sequence length="48" mass="5483">MTGLTGDQVDRLLLDVYARVDLDPARRRGVGLYRTVLVVLLYLRHNLS</sequence>
<name>A0A8J3NRS9_9ACTN</name>
<evidence type="ECO:0000313" key="1">
    <source>
        <dbReference type="EMBL" id="GIF90265.1"/>
    </source>
</evidence>
<dbReference type="AlphaFoldDB" id="A0A8J3NRS9"/>
<organism evidence="1 2">
    <name type="scientific">Catellatospora chokoriensis</name>
    <dbReference type="NCBI Taxonomy" id="310353"/>
    <lineage>
        <taxon>Bacteria</taxon>
        <taxon>Bacillati</taxon>
        <taxon>Actinomycetota</taxon>
        <taxon>Actinomycetes</taxon>
        <taxon>Micromonosporales</taxon>
        <taxon>Micromonosporaceae</taxon>
        <taxon>Catellatospora</taxon>
    </lineage>
</organism>
<comment type="caution">
    <text evidence="1">The sequence shown here is derived from an EMBL/GenBank/DDBJ whole genome shotgun (WGS) entry which is preliminary data.</text>
</comment>
<proteinExistence type="predicted"/>
<keyword evidence="2" id="KW-1185">Reference proteome</keyword>
<gene>
    <name evidence="1" type="ORF">Cch02nite_37090</name>
</gene>
<dbReference type="RefSeq" id="WP_191839591.1">
    <property type="nucleotide sequence ID" value="NZ_BAAALB010000009.1"/>
</dbReference>
<evidence type="ECO:0000313" key="2">
    <source>
        <dbReference type="Proteomes" id="UP000619293"/>
    </source>
</evidence>
<protein>
    <submittedName>
        <fullName evidence="1">Uncharacterized protein</fullName>
    </submittedName>
</protein>
<accession>A0A8J3NRS9</accession>
<reference evidence="1 2" key="1">
    <citation type="submission" date="2021-01" db="EMBL/GenBank/DDBJ databases">
        <title>Whole genome shotgun sequence of Catellatospora chokoriensis NBRC 107358.</title>
        <authorList>
            <person name="Komaki H."/>
            <person name="Tamura T."/>
        </authorList>
    </citation>
    <scope>NUCLEOTIDE SEQUENCE [LARGE SCALE GENOMIC DNA]</scope>
    <source>
        <strain evidence="1 2">NBRC 107358</strain>
    </source>
</reference>